<dbReference type="Pfam" id="PF05699">
    <property type="entry name" value="Dimer_Tnp_hAT"/>
    <property type="match status" value="1"/>
</dbReference>
<proteinExistence type="predicted"/>
<evidence type="ECO:0000313" key="2">
    <source>
        <dbReference type="EMBL" id="MBY73013.1"/>
    </source>
</evidence>
<sequence>MEKDELQKYCKDLHLVLSDGDLNDLKGFDLYSELLIFRMMINDNTTPLKALSILKKTNGSSPNISIALRIMLTIPVTSACAKRSFLKLKLIKTFLRNKLNQDKLQTLHLYILNKKYLTTLTTKIL</sequence>
<dbReference type="InterPro" id="IPR008906">
    <property type="entry name" value="HATC_C_dom"/>
</dbReference>
<dbReference type="PANTHER" id="PTHR45749:SF35">
    <property type="entry name" value="AC-LIKE TRANSPOSASE-RELATED"/>
    <property type="match status" value="1"/>
</dbReference>
<reference evidence="2" key="1">
    <citation type="submission" date="2018-04" db="EMBL/GenBank/DDBJ databases">
        <title>Transcriptome assembly of Sipha flava.</title>
        <authorList>
            <person name="Scully E.D."/>
            <person name="Geib S.M."/>
            <person name="Palmer N.A."/>
            <person name="Koch K."/>
            <person name="Bradshaw J."/>
            <person name="Heng-Moss T."/>
            <person name="Sarath G."/>
        </authorList>
    </citation>
    <scope>NUCLEOTIDE SEQUENCE</scope>
</reference>
<name>A0A2S2Q5H7_9HEMI</name>
<organism evidence="2">
    <name type="scientific">Sipha flava</name>
    <name type="common">yellow sugarcane aphid</name>
    <dbReference type="NCBI Taxonomy" id="143950"/>
    <lineage>
        <taxon>Eukaryota</taxon>
        <taxon>Metazoa</taxon>
        <taxon>Ecdysozoa</taxon>
        <taxon>Arthropoda</taxon>
        <taxon>Hexapoda</taxon>
        <taxon>Insecta</taxon>
        <taxon>Pterygota</taxon>
        <taxon>Neoptera</taxon>
        <taxon>Paraneoptera</taxon>
        <taxon>Hemiptera</taxon>
        <taxon>Sternorrhyncha</taxon>
        <taxon>Aphidomorpha</taxon>
        <taxon>Aphidoidea</taxon>
        <taxon>Aphididae</taxon>
        <taxon>Sipha</taxon>
    </lineage>
</organism>
<dbReference type="GO" id="GO:0046983">
    <property type="term" value="F:protein dimerization activity"/>
    <property type="evidence" value="ECO:0007669"/>
    <property type="project" value="InterPro"/>
</dbReference>
<dbReference type="AlphaFoldDB" id="A0A2S2Q5H7"/>
<evidence type="ECO:0000259" key="1">
    <source>
        <dbReference type="Pfam" id="PF05699"/>
    </source>
</evidence>
<protein>
    <recommendedName>
        <fullName evidence="1">HAT C-terminal dimerisation domain-containing protein</fullName>
    </recommendedName>
</protein>
<dbReference type="PANTHER" id="PTHR45749">
    <property type="match status" value="1"/>
</dbReference>
<feature type="domain" description="HAT C-terminal dimerisation" evidence="1">
    <location>
        <begin position="42"/>
        <end position="113"/>
    </location>
</feature>
<dbReference type="InterPro" id="IPR012337">
    <property type="entry name" value="RNaseH-like_sf"/>
</dbReference>
<dbReference type="OrthoDB" id="6599196at2759"/>
<dbReference type="EMBL" id="GGMS01003810">
    <property type="protein sequence ID" value="MBY73013.1"/>
    <property type="molecule type" value="Transcribed_RNA"/>
</dbReference>
<accession>A0A2S2Q5H7</accession>
<dbReference type="SUPFAM" id="SSF53098">
    <property type="entry name" value="Ribonuclease H-like"/>
    <property type="match status" value="1"/>
</dbReference>
<gene>
    <name evidence="2" type="ORF">g.108797</name>
</gene>